<name>A0AA36DFE9_9BILA</name>
<evidence type="ECO:0000313" key="3">
    <source>
        <dbReference type="EMBL" id="CAJ0585476.1"/>
    </source>
</evidence>
<protein>
    <submittedName>
        <fullName evidence="3">Uncharacterized protein</fullName>
    </submittedName>
</protein>
<evidence type="ECO:0000256" key="2">
    <source>
        <dbReference type="SAM" id="Phobius"/>
    </source>
</evidence>
<gene>
    <name evidence="3" type="ORF">MSPICULIGERA_LOCUS23497</name>
</gene>
<evidence type="ECO:0000313" key="4">
    <source>
        <dbReference type="Proteomes" id="UP001177023"/>
    </source>
</evidence>
<comment type="caution">
    <text evidence="3">The sequence shown here is derived from an EMBL/GenBank/DDBJ whole genome shotgun (WGS) entry which is preliminary data.</text>
</comment>
<feature type="transmembrane region" description="Helical" evidence="2">
    <location>
        <begin position="45"/>
        <end position="71"/>
    </location>
</feature>
<feature type="non-terminal residue" evidence="3">
    <location>
        <position position="105"/>
    </location>
</feature>
<dbReference type="AlphaFoldDB" id="A0AA36DFE9"/>
<keyword evidence="2" id="KW-0812">Transmembrane</keyword>
<keyword evidence="2" id="KW-0472">Membrane</keyword>
<reference evidence="3" key="1">
    <citation type="submission" date="2023-06" db="EMBL/GenBank/DDBJ databases">
        <authorList>
            <person name="Delattre M."/>
        </authorList>
    </citation>
    <scope>NUCLEOTIDE SEQUENCE</scope>
    <source>
        <strain evidence="3">AF72</strain>
    </source>
</reference>
<feature type="region of interest" description="Disordered" evidence="1">
    <location>
        <begin position="85"/>
        <end position="105"/>
    </location>
</feature>
<dbReference type="EMBL" id="CATQJA010002706">
    <property type="protein sequence ID" value="CAJ0585476.1"/>
    <property type="molecule type" value="Genomic_DNA"/>
</dbReference>
<evidence type="ECO:0000256" key="1">
    <source>
        <dbReference type="SAM" id="MobiDB-lite"/>
    </source>
</evidence>
<proteinExistence type="predicted"/>
<keyword evidence="2" id="KW-1133">Transmembrane helix</keyword>
<dbReference type="Proteomes" id="UP001177023">
    <property type="component" value="Unassembled WGS sequence"/>
</dbReference>
<sequence length="105" mass="11553">MWRPLFTALALLATVLDAQDRTRDPQHPRGTDAHDGPSAKAEGQMLFGIIFALLICCCCCCYIASCVAICIPLCRKKKQIKEEEAAEEKSRMSGAPMNFDGPCPY</sequence>
<organism evidence="3 4">
    <name type="scientific">Mesorhabditis spiculigera</name>
    <dbReference type="NCBI Taxonomy" id="96644"/>
    <lineage>
        <taxon>Eukaryota</taxon>
        <taxon>Metazoa</taxon>
        <taxon>Ecdysozoa</taxon>
        <taxon>Nematoda</taxon>
        <taxon>Chromadorea</taxon>
        <taxon>Rhabditida</taxon>
        <taxon>Rhabditina</taxon>
        <taxon>Rhabditomorpha</taxon>
        <taxon>Rhabditoidea</taxon>
        <taxon>Rhabditidae</taxon>
        <taxon>Mesorhabditinae</taxon>
        <taxon>Mesorhabditis</taxon>
    </lineage>
</organism>
<keyword evidence="4" id="KW-1185">Reference proteome</keyword>
<accession>A0AA36DFE9</accession>